<reference evidence="7" key="1">
    <citation type="journal article" date="2019" name="bioRxiv">
        <title>The Genome of the Zebra Mussel, Dreissena polymorpha: A Resource for Invasive Species Research.</title>
        <authorList>
            <person name="McCartney M.A."/>
            <person name="Auch B."/>
            <person name="Kono T."/>
            <person name="Mallez S."/>
            <person name="Zhang Y."/>
            <person name="Obille A."/>
            <person name="Becker A."/>
            <person name="Abrahante J.E."/>
            <person name="Garbe J."/>
            <person name="Badalamenti J.P."/>
            <person name="Herman A."/>
            <person name="Mangelson H."/>
            <person name="Liachko I."/>
            <person name="Sullivan S."/>
            <person name="Sone E.D."/>
            <person name="Koren S."/>
            <person name="Silverstein K.A.T."/>
            <person name="Beckman K.B."/>
            <person name="Gohl D.M."/>
        </authorList>
    </citation>
    <scope>NUCLEOTIDE SEQUENCE</scope>
    <source>
        <strain evidence="7">Duluth1</strain>
        <tissue evidence="7">Whole animal</tissue>
    </source>
</reference>
<dbReference type="GO" id="GO:0043491">
    <property type="term" value="P:phosphatidylinositol 3-kinase/protein kinase B signal transduction"/>
    <property type="evidence" value="ECO:0007669"/>
    <property type="project" value="TreeGrafter"/>
</dbReference>
<feature type="domain" description="PIK helical" evidence="6">
    <location>
        <begin position="1"/>
        <end position="177"/>
    </location>
</feature>
<feature type="non-terminal residue" evidence="7">
    <location>
        <position position="1"/>
    </location>
</feature>
<keyword evidence="4" id="KW-0067">ATP-binding</keyword>
<dbReference type="Pfam" id="PF00613">
    <property type="entry name" value="PI3Ka"/>
    <property type="match status" value="1"/>
</dbReference>
<dbReference type="PROSITE" id="PS51545">
    <property type="entry name" value="PIK_HELICAL"/>
    <property type="match status" value="1"/>
</dbReference>
<dbReference type="SUPFAM" id="SSF56112">
    <property type="entry name" value="Protein kinase-like (PK-like)"/>
    <property type="match status" value="1"/>
</dbReference>
<dbReference type="InterPro" id="IPR011009">
    <property type="entry name" value="Kinase-like_dom_sf"/>
</dbReference>
<dbReference type="GO" id="GO:0005737">
    <property type="term" value="C:cytoplasm"/>
    <property type="evidence" value="ECO:0007669"/>
    <property type="project" value="TreeGrafter"/>
</dbReference>
<dbReference type="FunFam" id="1.10.1070.11:FF:000001">
    <property type="entry name" value="Phosphatidylinositol 4,5-bisphosphate 3-kinase catalytic subunit"/>
    <property type="match status" value="1"/>
</dbReference>
<dbReference type="SMART" id="SM00146">
    <property type="entry name" value="PI3Kc"/>
    <property type="match status" value="1"/>
</dbReference>
<dbReference type="GO" id="GO:0016303">
    <property type="term" value="F:1-phosphatidylinositol-3-kinase activity"/>
    <property type="evidence" value="ECO:0007669"/>
    <property type="project" value="TreeGrafter"/>
</dbReference>
<dbReference type="Pfam" id="PF00454">
    <property type="entry name" value="PI3_PI4_kinase"/>
    <property type="match status" value="1"/>
</dbReference>
<dbReference type="InterPro" id="IPR015433">
    <property type="entry name" value="PI3/4_kinase"/>
</dbReference>
<dbReference type="InterPro" id="IPR000403">
    <property type="entry name" value="PI3/4_kinase_cat_dom"/>
</dbReference>
<dbReference type="PANTHER" id="PTHR10048">
    <property type="entry name" value="PHOSPHATIDYLINOSITOL KINASE"/>
    <property type="match status" value="1"/>
</dbReference>
<keyword evidence="3" id="KW-0418">Kinase</keyword>
<evidence type="ECO:0000313" key="7">
    <source>
        <dbReference type="EMBL" id="KAH3715491.1"/>
    </source>
</evidence>
<dbReference type="GO" id="GO:0048015">
    <property type="term" value="P:phosphatidylinositol-mediated signaling"/>
    <property type="evidence" value="ECO:0007669"/>
    <property type="project" value="TreeGrafter"/>
</dbReference>
<dbReference type="InterPro" id="IPR016024">
    <property type="entry name" value="ARM-type_fold"/>
</dbReference>
<dbReference type="SMART" id="SM00145">
    <property type="entry name" value="PI3Ka"/>
    <property type="match status" value="1"/>
</dbReference>
<dbReference type="GO" id="GO:0005524">
    <property type="term" value="F:ATP binding"/>
    <property type="evidence" value="ECO:0007669"/>
    <property type="project" value="UniProtKB-KW"/>
</dbReference>
<dbReference type="GO" id="GO:0016477">
    <property type="term" value="P:cell migration"/>
    <property type="evidence" value="ECO:0007669"/>
    <property type="project" value="TreeGrafter"/>
</dbReference>
<evidence type="ECO:0000256" key="2">
    <source>
        <dbReference type="ARBA" id="ARBA00022741"/>
    </source>
</evidence>
<evidence type="ECO:0000256" key="1">
    <source>
        <dbReference type="ARBA" id="ARBA00022679"/>
    </source>
</evidence>
<evidence type="ECO:0008006" key="9">
    <source>
        <dbReference type="Google" id="ProtNLM"/>
    </source>
</evidence>
<dbReference type="AlphaFoldDB" id="A0A9D4HFU8"/>
<dbReference type="SUPFAM" id="SSF48371">
    <property type="entry name" value="ARM repeat"/>
    <property type="match status" value="1"/>
</dbReference>
<evidence type="ECO:0000256" key="3">
    <source>
        <dbReference type="ARBA" id="ARBA00022777"/>
    </source>
</evidence>
<dbReference type="PROSITE" id="PS00916">
    <property type="entry name" value="PI3_4_KINASE_2"/>
    <property type="match status" value="1"/>
</dbReference>
<evidence type="ECO:0000313" key="8">
    <source>
        <dbReference type="Proteomes" id="UP000828390"/>
    </source>
</evidence>
<protein>
    <recommendedName>
        <fullName evidence="9">Phosphatidylinositol 3-kinase</fullName>
    </recommendedName>
</protein>
<evidence type="ECO:0000256" key="4">
    <source>
        <dbReference type="ARBA" id="ARBA00022840"/>
    </source>
</evidence>
<evidence type="ECO:0000259" key="5">
    <source>
        <dbReference type="PROSITE" id="PS50290"/>
    </source>
</evidence>
<keyword evidence="1" id="KW-0808">Transferase</keyword>
<dbReference type="EMBL" id="JAIWYP010000013">
    <property type="protein sequence ID" value="KAH3715491.1"/>
    <property type="molecule type" value="Genomic_DNA"/>
</dbReference>
<keyword evidence="8" id="KW-1185">Reference proteome</keyword>
<accession>A0A9D4HFU8</accession>
<feature type="domain" description="PI3K/PI4K catalytic" evidence="5">
    <location>
        <begin position="244"/>
        <end position="520"/>
    </location>
</feature>
<dbReference type="PANTHER" id="PTHR10048:SF118">
    <property type="entry name" value="PI-3 KINASE"/>
    <property type="match status" value="1"/>
</dbReference>
<dbReference type="InterPro" id="IPR036940">
    <property type="entry name" value="PI3/4_kinase_cat_sf"/>
</dbReference>
<dbReference type="PROSITE" id="PS50290">
    <property type="entry name" value="PI3_4_KINASE_3"/>
    <property type="match status" value="1"/>
</dbReference>
<reference evidence="7" key="2">
    <citation type="submission" date="2020-11" db="EMBL/GenBank/DDBJ databases">
        <authorList>
            <person name="McCartney M.A."/>
            <person name="Auch B."/>
            <person name="Kono T."/>
            <person name="Mallez S."/>
            <person name="Becker A."/>
            <person name="Gohl D.M."/>
            <person name="Silverstein K.A.T."/>
            <person name="Koren S."/>
            <person name="Bechman K.B."/>
            <person name="Herman A."/>
            <person name="Abrahante J.E."/>
            <person name="Garbe J."/>
        </authorList>
    </citation>
    <scope>NUCLEOTIDE SEQUENCE</scope>
    <source>
        <strain evidence="7">Duluth1</strain>
        <tissue evidence="7">Whole animal</tissue>
    </source>
</reference>
<dbReference type="InterPro" id="IPR001263">
    <property type="entry name" value="PI3K_accessory_dom"/>
</dbReference>
<keyword evidence="2" id="KW-0547">Nucleotide-binding</keyword>
<evidence type="ECO:0000259" key="6">
    <source>
        <dbReference type="PROSITE" id="PS51545"/>
    </source>
</evidence>
<dbReference type="Gene3D" id="3.30.1010.10">
    <property type="entry name" value="Phosphatidylinositol 3-kinase Catalytic Subunit, Chain A, domain 4"/>
    <property type="match status" value="1"/>
</dbReference>
<dbReference type="InterPro" id="IPR042236">
    <property type="entry name" value="PI3K_accessory_sf"/>
</dbReference>
<dbReference type="Gene3D" id="1.25.40.70">
    <property type="entry name" value="Phosphatidylinositol 3-kinase, accessory domain (PIK)"/>
    <property type="match status" value="1"/>
</dbReference>
<dbReference type="Gene3D" id="1.10.1070.11">
    <property type="entry name" value="Phosphatidylinositol 3-/4-kinase, catalytic domain"/>
    <property type="match status" value="1"/>
</dbReference>
<dbReference type="GO" id="GO:0035005">
    <property type="term" value="F:1-phosphatidylinositol-4-phosphate 3-kinase activity"/>
    <property type="evidence" value="ECO:0007669"/>
    <property type="project" value="TreeGrafter"/>
</dbReference>
<dbReference type="Proteomes" id="UP000828390">
    <property type="component" value="Unassembled WGS sequence"/>
</dbReference>
<dbReference type="GO" id="GO:0005886">
    <property type="term" value="C:plasma membrane"/>
    <property type="evidence" value="ECO:0007669"/>
    <property type="project" value="TreeGrafter"/>
</dbReference>
<comment type="caution">
    <text evidence="7">The sequence shown here is derived from an EMBL/GenBank/DDBJ whole genome shotgun (WGS) entry which is preliminary data.</text>
</comment>
<dbReference type="GO" id="GO:0005942">
    <property type="term" value="C:phosphatidylinositol 3-kinase complex"/>
    <property type="evidence" value="ECO:0007669"/>
    <property type="project" value="TreeGrafter"/>
</dbReference>
<proteinExistence type="predicted"/>
<sequence length="533" mass="61552">GWNIPPRMLEILETILVNSCQSETLHEQDKELVWLSRLEIREKHPECLPLVLRSVKWSSHKDVSKMLVLLSTWPQRISVDSALELLDFNFPDRNVRKYAVDCLQQLRDDEVMLYLLQLVQALKYENYLYCPLAEFLLEKALGNQYIGQKLFWLLRSEVHIATVTVRFSLLLEIYLKMSPHHLAILCKQMEALNKINAVSQIVKNSDGKGNYKNMRDILGQKSFEEKLCELISPMSPLHKLKELSVDKCRYMDSKKRPLYLVWTNHDVEGPEVHIIYKNGDDLRQDMLTLQMLEVMDCIWQSEGLDLRLNAYGCIATGPGQGMIEVVGRAKTLAAIQKKSGAFDKCSLYDWLAENNKGQGQLDTAIEEFTLSCAGYTVATYVLGIGDRHNDNIMLKETGQLFHIDFGHFLGNFKSKLGVCRERVPVVLTTHFEYIITKGDTDRNNYKRFKDVCIRAYLALRRRGQLLIRLFMMMLTSGIPQLSRISDLDYIKKETLVLHLTEDEAARHFEKKMNESIKSMATKINWAIHSFAHN</sequence>
<gene>
    <name evidence="7" type="ORF">DPMN_058202</name>
</gene>
<name>A0A9D4HFU8_DREPO</name>
<organism evidence="7 8">
    <name type="scientific">Dreissena polymorpha</name>
    <name type="common">Zebra mussel</name>
    <name type="synonym">Mytilus polymorpha</name>
    <dbReference type="NCBI Taxonomy" id="45954"/>
    <lineage>
        <taxon>Eukaryota</taxon>
        <taxon>Metazoa</taxon>
        <taxon>Spiralia</taxon>
        <taxon>Lophotrochozoa</taxon>
        <taxon>Mollusca</taxon>
        <taxon>Bivalvia</taxon>
        <taxon>Autobranchia</taxon>
        <taxon>Heteroconchia</taxon>
        <taxon>Euheterodonta</taxon>
        <taxon>Imparidentia</taxon>
        <taxon>Neoheterodontei</taxon>
        <taxon>Myida</taxon>
        <taxon>Dreissenoidea</taxon>
        <taxon>Dreissenidae</taxon>
        <taxon>Dreissena</taxon>
    </lineage>
</organism>
<dbReference type="InterPro" id="IPR018936">
    <property type="entry name" value="PI3/4_kinase_CS"/>
</dbReference>